<dbReference type="PANTHER" id="PTHR23403">
    <property type="entry name" value="TREHALASE"/>
    <property type="match status" value="1"/>
</dbReference>
<dbReference type="Gene3D" id="1.50.10.10">
    <property type="match status" value="1"/>
</dbReference>
<dbReference type="HOGENOM" id="CLU_603617_0_0_10"/>
<dbReference type="eggNOG" id="COG1626">
    <property type="taxonomic scope" value="Bacteria"/>
</dbReference>
<protein>
    <submittedName>
        <fullName evidence="1">Neutral trehalase</fullName>
    </submittedName>
</protein>
<name>I3YLY3_ALIFI</name>
<dbReference type="AlphaFoldDB" id="I3YLY3"/>
<dbReference type="PROSITE" id="PS51257">
    <property type="entry name" value="PROKAR_LIPOPROTEIN"/>
    <property type="match status" value="1"/>
</dbReference>
<evidence type="ECO:0000313" key="1">
    <source>
        <dbReference type="EMBL" id="AFL78001.1"/>
    </source>
</evidence>
<dbReference type="GO" id="GO:0005993">
    <property type="term" value="P:trehalose catabolic process"/>
    <property type="evidence" value="ECO:0007669"/>
    <property type="project" value="TreeGrafter"/>
</dbReference>
<dbReference type="GO" id="GO:0004555">
    <property type="term" value="F:alpha,alpha-trehalase activity"/>
    <property type="evidence" value="ECO:0007669"/>
    <property type="project" value="InterPro"/>
</dbReference>
<reference evidence="2" key="1">
    <citation type="journal article" date="2013" name="Stand. Genomic Sci.">
        <title>Complete genome sequence of the bile-resistant pigment-producing anaerobe Alistipes finegoldii type strain (AHN2437(T)).</title>
        <authorList>
            <person name="Mavromatis K."/>
            <person name="Stackebrandt E."/>
            <person name="Munk C."/>
            <person name="Lapidus A."/>
            <person name="Nolan M."/>
            <person name="Lucas S."/>
            <person name="Hammon N."/>
            <person name="Deshpande S."/>
            <person name="Cheng J.F."/>
            <person name="Tapia R."/>
            <person name="Goodwin L.A."/>
            <person name="Pitluck S."/>
            <person name="Liolios K."/>
            <person name="Pagani I."/>
            <person name="Ivanova N."/>
            <person name="Mikhailova N."/>
            <person name="Huntemann M."/>
            <person name="Pati A."/>
            <person name="Chen A."/>
            <person name="Palaniappan K."/>
            <person name="Land M."/>
            <person name="Hauser L."/>
            <person name="Rohde M."/>
            <person name="Gronow S."/>
            <person name="Goker M."/>
            <person name="Detter J.C."/>
            <person name="Bristow J."/>
            <person name="Eisen J.A."/>
            <person name="Markowitz V."/>
            <person name="Hugenholtz P."/>
            <person name="Kyrpides N.C."/>
            <person name="Klenk H.P."/>
            <person name="Woyke T."/>
        </authorList>
    </citation>
    <scope>NUCLEOTIDE SEQUENCE</scope>
    <source>
        <strain evidence="2">DSM 17242 / JCM 16770 / AHN 2437 / CCUG 46020 / CIP 107999</strain>
    </source>
</reference>
<proteinExistence type="predicted"/>
<dbReference type="PRINTS" id="PR00744">
    <property type="entry name" value="GLHYDRLASE37"/>
</dbReference>
<dbReference type="InterPro" id="IPR008928">
    <property type="entry name" value="6-hairpin_glycosidase_sf"/>
</dbReference>
<dbReference type="InterPro" id="IPR012341">
    <property type="entry name" value="6hp_glycosidase-like_sf"/>
</dbReference>
<dbReference type="InterPro" id="IPR001661">
    <property type="entry name" value="Glyco_hydro_37"/>
</dbReference>
<dbReference type="KEGG" id="afd:Alfi_1669"/>
<dbReference type="Pfam" id="PF01204">
    <property type="entry name" value="Trehalase"/>
    <property type="match status" value="1"/>
</dbReference>
<dbReference type="PANTHER" id="PTHR23403:SF6">
    <property type="entry name" value="CYTOSOLIC NEUTRAL TREHALASE-RELATED"/>
    <property type="match status" value="1"/>
</dbReference>
<accession>I3YLY3</accession>
<dbReference type="SUPFAM" id="SSF48208">
    <property type="entry name" value="Six-hairpin glycosidases"/>
    <property type="match status" value="1"/>
</dbReference>
<evidence type="ECO:0000313" key="2">
    <source>
        <dbReference type="Proteomes" id="UP000006052"/>
    </source>
</evidence>
<organism evidence="1 2">
    <name type="scientific">Alistipes finegoldii (strain DSM 17242 / JCM 16770 / CCUG 46020 / CIP 107999 / KCTC 15236 / AHN 2437)</name>
    <dbReference type="NCBI Taxonomy" id="679935"/>
    <lineage>
        <taxon>Bacteria</taxon>
        <taxon>Pseudomonadati</taxon>
        <taxon>Bacteroidota</taxon>
        <taxon>Bacteroidia</taxon>
        <taxon>Bacteroidales</taxon>
        <taxon>Rikenellaceae</taxon>
        <taxon>Alistipes</taxon>
    </lineage>
</organism>
<dbReference type="Proteomes" id="UP000006052">
    <property type="component" value="Chromosome"/>
</dbReference>
<dbReference type="STRING" id="679935.Alfi_1669"/>
<gene>
    <name evidence="1" type="ordered locus">Alfi_1669</name>
</gene>
<dbReference type="EMBL" id="CP003274">
    <property type="protein sequence ID" value="AFL78001.1"/>
    <property type="molecule type" value="Genomic_DNA"/>
</dbReference>
<sequence>MKKILIVMSAAAGLAFVGCRPQNPDVPAVREFIRDNWHTTVQHCTADTATLIGLPYPYTVPTAGAMFREMYYWDTFFTNEGLVRDGHPELAKGNTDNLLYMVRRFGKVYNGSRTYYEARSQTPYLSMMVDRIYRLTGDKQWLADAYQTLKEEYGFWMRERLTPTGLNRYGSSASDALVDEFLVTGGKRLGTDLFDKGYTPERLHKLGLDFVAEAESGWDFNPRYDRRCTDFCPLDLNANLFMYEVNFARFAQELGRTDEIREWIAKAELRRARILQYCYDPEAKQFYDYDYVNGRRSDVLSGAVFALLYSGAVPREYAGDIVQALIPLRHRRLRGQALRLPLPVVLSQHVAPGLLLCGDGTGPLRIRQRGRTHCRQMDESGHRIVQDDGQPLGKVQRGNGNDRCQQRIRDARDAGLDRWHLHLSGRLSGRGDAARPAALGIHELLTTNKITTL</sequence>